<evidence type="ECO:0000256" key="7">
    <source>
        <dbReference type="SAM" id="Phobius"/>
    </source>
</evidence>
<evidence type="ECO:0000256" key="6">
    <source>
        <dbReference type="SAM" id="MobiDB-lite"/>
    </source>
</evidence>
<evidence type="ECO:0000313" key="9">
    <source>
        <dbReference type="Proteomes" id="UP000547674"/>
    </source>
</evidence>
<organism evidence="8 9">
    <name type="scientific">Eiseniibacteriota bacterium</name>
    <dbReference type="NCBI Taxonomy" id="2212470"/>
    <lineage>
        <taxon>Bacteria</taxon>
        <taxon>Candidatus Eiseniibacteriota</taxon>
    </lineage>
</organism>
<feature type="coiled-coil region" evidence="5">
    <location>
        <begin position="61"/>
        <end position="95"/>
    </location>
</feature>
<dbReference type="PANTHER" id="PTHR30563">
    <property type="entry name" value="DNA RECOMBINATION PROTEIN RMUC"/>
    <property type="match status" value="1"/>
</dbReference>
<accession>A0A7Y2H1U3</accession>
<dbReference type="InterPro" id="IPR003798">
    <property type="entry name" value="DNA_recombination_RmuC"/>
</dbReference>
<evidence type="ECO:0000256" key="4">
    <source>
        <dbReference type="ARBA" id="ARBA00023172"/>
    </source>
</evidence>
<dbReference type="EMBL" id="JABDJR010000231">
    <property type="protein sequence ID" value="NNF06321.1"/>
    <property type="molecule type" value="Genomic_DNA"/>
</dbReference>
<protein>
    <submittedName>
        <fullName evidence="8">DNA recombination protein RmuC</fullName>
    </submittedName>
</protein>
<feature type="transmembrane region" description="Helical" evidence="7">
    <location>
        <begin position="6"/>
        <end position="25"/>
    </location>
</feature>
<dbReference type="AlphaFoldDB" id="A0A7Y2H1U3"/>
<comment type="similarity">
    <text evidence="2">Belongs to the RmuC family.</text>
</comment>
<evidence type="ECO:0000256" key="3">
    <source>
        <dbReference type="ARBA" id="ARBA00023054"/>
    </source>
</evidence>
<keyword evidence="4" id="KW-0233">DNA recombination</keyword>
<keyword evidence="7" id="KW-0472">Membrane</keyword>
<keyword evidence="7" id="KW-0812">Transmembrane</keyword>
<name>A0A7Y2H1U3_UNCEI</name>
<feature type="compositionally biased region" description="Basic and acidic residues" evidence="6">
    <location>
        <begin position="453"/>
        <end position="462"/>
    </location>
</feature>
<dbReference type="GO" id="GO:0006310">
    <property type="term" value="P:DNA recombination"/>
    <property type="evidence" value="ECO:0007669"/>
    <property type="project" value="UniProtKB-KW"/>
</dbReference>
<sequence length="470" mass="52734">MAFLNFGLVAVLGLIVGWLLAKLRFRSQLSEQGHRFSEETRLLASDLAASQATERLETERRQELEAKVLPLEQAKDELDRELAVARERIEQAQKHAEEQRSFIEDSRKEMEDAFHSLASKALKGSTDQFLDLAEQRLARTREQSNKDLDDRRMGIELLLSPLKDTLSRLDQRTGELEKARQGAYESLKEQINYLHQTTNSLGERTTSLVSALEGSQFRGQWGEVALKNVAELAGMNEHCDFVQQTTVDDGKRPDMIVRLPGKRQIAVDAKVPLTGYMDAVNADNDADRDKGLDRHVVALKKHIRALASREYAANLNGGTDLVVLFLPGDPFLAAAFQRDAQIQTDAMQQKVLLATPTTLVALLRTVAIYWQQQSLAENAEKIADTARELYSRAAVFSEHLASTGKGLRSAVESYNSAVASFERRFIPMGRRLEDMKVAERLGKELKSPPLIEESPREPHEQLQVDFGANE</sequence>
<comment type="function">
    <text evidence="1">Involved in DNA recombination.</text>
</comment>
<reference evidence="8 9" key="1">
    <citation type="submission" date="2020-03" db="EMBL/GenBank/DDBJ databases">
        <title>Metabolic flexibility allows generalist bacteria to become dominant in a frequently disturbed ecosystem.</title>
        <authorList>
            <person name="Chen Y.-J."/>
            <person name="Leung P.M."/>
            <person name="Bay S.K."/>
            <person name="Hugenholtz P."/>
            <person name="Kessler A.J."/>
            <person name="Shelley G."/>
            <person name="Waite D.W."/>
            <person name="Cook P.L."/>
            <person name="Greening C."/>
        </authorList>
    </citation>
    <scope>NUCLEOTIDE SEQUENCE [LARGE SCALE GENOMIC DNA]</scope>
    <source>
        <strain evidence="8">SS_bin_28</strain>
    </source>
</reference>
<keyword evidence="3 5" id="KW-0175">Coiled coil</keyword>
<gene>
    <name evidence="8" type="primary">rmuC</name>
    <name evidence="8" type="ORF">HKN21_06145</name>
</gene>
<evidence type="ECO:0000313" key="8">
    <source>
        <dbReference type="EMBL" id="NNF06321.1"/>
    </source>
</evidence>
<dbReference type="PANTHER" id="PTHR30563:SF0">
    <property type="entry name" value="DNA RECOMBINATION PROTEIN RMUC"/>
    <property type="match status" value="1"/>
</dbReference>
<dbReference type="Proteomes" id="UP000547674">
    <property type="component" value="Unassembled WGS sequence"/>
</dbReference>
<evidence type="ECO:0000256" key="5">
    <source>
        <dbReference type="SAM" id="Coils"/>
    </source>
</evidence>
<comment type="caution">
    <text evidence="8">The sequence shown here is derived from an EMBL/GenBank/DDBJ whole genome shotgun (WGS) entry which is preliminary data.</text>
</comment>
<keyword evidence="7" id="KW-1133">Transmembrane helix</keyword>
<evidence type="ECO:0000256" key="1">
    <source>
        <dbReference type="ARBA" id="ARBA00003416"/>
    </source>
</evidence>
<feature type="region of interest" description="Disordered" evidence="6">
    <location>
        <begin position="445"/>
        <end position="470"/>
    </location>
</feature>
<dbReference type="Pfam" id="PF02646">
    <property type="entry name" value="RmuC"/>
    <property type="match status" value="1"/>
</dbReference>
<evidence type="ECO:0000256" key="2">
    <source>
        <dbReference type="ARBA" id="ARBA00009840"/>
    </source>
</evidence>
<proteinExistence type="inferred from homology"/>